<dbReference type="OrthoDB" id="6515428at2759"/>
<evidence type="ECO:0000256" key="1">
    <source>
        <dbReference type="ARBA" id="ARBA00004123"/>
    </source>
</evidence>
<dbReference type="EMBL" id="NCKU01006696">
    <property type="protein sequence ID" value="RWS03240.1"/>
    <property type="molecule type" value="Genomic_DNA"/>
</dbReference>
<reference evidence="7 10" key="1">
    <citation type="journal article" date="2018" name="Gigascience">
        <title>Genomes of trombidid mites reveal novel predicted allergens and laterally-transferred genes associated with secondary metabolism.</title>
        <authorList>
            <person name="Dong X."/>
            <person name="Chaisiri K."/>
            <person name="Xia D."/>
            <person name="Armstrong S.D."/>
            <person name="Fang Y."/>
            <person name="Donnelly M.J."/>
            <person name="Kadowaki T."/>
            <person name="McGarry J.W."/>
            <person name="Darby A.C."/>
            <person name="Makepeace B.L."/>
        </authorList>
    </citation>
    <scope>NUCLEOTIDE SEQUENCE [LARGE SCALE GENOMIC DNA]</scope>
    <source>
        <strain evidence="7">UoL-WK</strain>
    </source>
</reference>
<dbReference type="PANTHER" id="PTHR19303:SF73">
    <property type="entry name" value="PROTEIN PDC2"/>
    <property type="match status" value="1"/>
</dbReference>
<dbReference type="GO" id="GO:0003677">
    <property type="term" value="F:DNA binding"/>
    <property type="evidence" value="ECO:0007669"/>
    <property type="project" value="UniProtKB-KW"/>
</dbReference>
<evidence type="ECO:0000313" key="10">
    <source>
        <dbReference type="Proteomes" id="UP000285301"/>
    </source>
</evidence>
<dbReference type="EMBL" id="NCKU01009042">
    <property type="protein sequence ID" value="RWS01525.1"/>
    <property type="molecule type" value="Genomic_DNA"/>
</dbReference>
<evidence type="ECO:0000313" key="7">
    <source>
        <dbReference type="EMBL" id="RWS01440.1"/>
    </source>
</evidence>
<dbReference type="InterPro" id="IPR050863">
    <property type="entry name" value="CenT-Element_Derived"/>
</dbReference>
<feature type="region of interest" description="Disordered" evidence="4">
    <location>
        <begin position="1"/>
        <end position="31"/>
    </location>
</feature>
<dbReference type="EMBL" id="NCKU01009205">
    <property type="protein sequence ID" value="RWS01440.1"/>
    <property type="molecule type" value="Genomic_DNA"/>
</dbReference>
<evidence type="ECO:0000256" key="3">
    <source>
        <dbReference type="ARBA" id="ARBA00023242"/>
    </source>
</evidence>
<evidence type="ECO:0000256" key="2">
    <source>
        <dbReference type="ARBA" id="ARBA00023125"/>
    </source>
</evidence>
<keyword evidence="10" id="KW-1185">Reference proteome</keyword>
<evidence type="ECO:0000256" key="4">
    <source>
        <dbReference type="SAM" id="MobiDB-lite"/>
    </source>
</evidence>
<dbReference type="Proteomes" id="UP000285301">
    <property type="component" value="Unassembled WGS sequence"/>
</dbReference>
<dbReference type="InterPro" id="IPR006600">
    <property type="entry name" value="HTH_CenpB_DNA-bd_dom"/>
</dbReference>
<proteinExistence type="predicted"/>
<name>A0A3S3NYY4_9ACAR</name>
<evidence type="ECO:0000259" key="5">
    <source>
        <dbReference type="PROSITE" id="PS51253"/>
    </source>
</evidence>
<keyword evidence="3" id="KW-0539">Nucleus</keyword>
<dbReference type="SUPFAM" id="SSF46689">
    <property type="entry name" value="Homeodomain-like"/>
    <property type="match status" value="1"/>
</dbReference>
<dbReference type="SMART" id="SM00674">
    <property type="entry name" value="CENPB"/>
    <property type="match status" value="1"/>
</dbReference>
<sequence length="421" mass="47260">MEKEDESNADIANQGLHESDRDNAVGAKQKDAVNGSVTKPAVVYNELPISIKVNLIRDYETQNCSQRSLARKYKVARATVNQIIKQKQRYLAEWDRMKFLAGSKAKANSVCFTLKRFRKTNIASVNHMMEEFIEAARINKWEITGPKLKQRAREIAQQLGLNEFKASNGWLDSFKKRCALELGGSSAEKKKRKNKAAANTNETNRTTVTFPQNSQFPAQTVTDTLPYTVEISQTNVTTPTSWVINYPQTEIASDNETNNAIGTIVNTAAAETVSITPVSPTMTILHSAPNLQVNASKQKKIQMKSQAKKKALKVVKKSSKVKIHKIASHCDYDSEEEENELKVPHISRVRDAIDTLERFAITKMSNLLPSILQLRQEIGNFVIQQQIQNQAQQNQSIEHILANDSLSQDQQHTASNQQLVL</sequence>
<dbReference type="Pfam" id="PF03221">
    <property type="entry name" value="HTH_Tnp_Tc5"/>
    <property type="match status" value="1"/>
</dbReference>
<reference evidence="7" key="2">
    <citation type="submission" date="2018-11" db="EMBL/GenBank/DDBJ databases">
        <title>Trombidioid mite genomics.</title>
        <authorList>
            <person name="Dong X."/>
        </authorList>
    </citation>
    <scope>NUCLEOTIDE SEQUENCE</scope>
    <source>
        <strain evidence="7">UoL-WK</strain>
    </source>
</reference>
<gene>
    <name evidence="9" type="ORF">B4U79_16533</name>
    <name evidence="8" type="ORF">B4U79_16722</name>
    <name evidence="7" type="ORF">B4U79_16729</name>
    <name evidence="6" type="ORF">B4U79_16755</name>
</gene>
<dbReference type="Pfam" id="PF04218">
    <property type="entry name" value="CENP-B_N"/>
    <property type="match status" value="1"/>
</dbReference>
<protein>
    <recommendedName>
        <fullName evidence="5">HTH CENPB-type domain-containing protein</fullName>
    </recommendedName>
</protein>
<evidence type="ECO:0000313" key="8">
    <source>
        <dbReference type="EMBL" id="RWS01525.1"/>
    </source>
</evidence>
<organism evidence="7 10">
    <name type="scientific">Dinothrombium tinctorium</name>
    <dbReference type="NCBI Taxonomy" id="1965070"/>
    <lineage>
        <taxon>Eukaryota</taxon>
        <taxon>Metazoa</taxon>
        <taxon>Ecdysozoa</taxon>
        <taxon>Arthropoda</taxon>
        <taxon>Chelicerata</taxon>
        <taxon>Arachnida</taxon>
        <taxon>Acari</taxon>
        <taxon>Acariformes</taxon>
        <taxon>Trombidiformes</taxon>
        <taxon>Prostigmata</taxon>
        <taxon>Anystina</taxon>
        <taxon>Parasitengona</taxon>
        <taxon>Trombidioidea</taxon>
        <taxon>Trombidiidae</taxon>
        <taxon>Dinothrombium</taxon>
    </lineage>
</organism>
<feature type="compositionally biased region" description="Basic and acidic residues" evidence="4">
    <location>
        <begin position="17"/>
        <end position="31"/>
    </location>
</feature>
<feature type="domain" description="HTH CENPB-type" evidence="5">
    <location>
        <begin position="113"/>
        <end position="184"/>
    </location>
</feature>
<dbReference type="Gene3D" id="1.10.10.60">
    <property type="entry name" value="Homeodomain-like"/>
    <property type="match status" value="2"/>
</dbReference>
<dbReference type="EMBL" id="NCKU01009555">
    <property type="protein sequence ID" value="RWS01247.1"/>
    <property type="molecule type" value="Genomic_DNA"/>
</dbReference>
<dbReference type="AlphaFoldDB" id="A0A3S3NYY4"/>
<feature type="region of interest" description="Disordered" evidence="4">
    <location>
        <begin position="185"/>
        <end position="214"/>
    </location>
</feature>
<comment type="caution">
    <text evidence="7">The sequence shown here is derived from an EMBL/GenBank/DDBJ whole genome shotgun (WGS) entry which is preliminary data.</text>
</comment>
<comment type="subcellular location">
    <subcellularLocation>
        <location evidence="1">Nucleus</location>
    </subcellularLocation>
</comment>
<evidence type="ECO:0000313" key="6">
    <source>
        <dbReference type="EMBL" id="RWS01247.1"/>
    </source>
</evidence>
<dbReference type="InterPro" id="IPR009057">
    <property type="entry name" value="Homeodomain-like_sf"/>
</dbReference>
<dbReference type="GO" id="GO:0005634">
    <property type="term" value="C:nucleus"/>
    <property type="evidence" value="ECO:0007669"/>
    <property type="project" value="UniProtKB-SubCell"/>
</dbReference>
<dbReference type="PANTHER" id="PTHR19303">
    <property type="entry name" value="TRANSPOSON"/>
    <property type="match status" value="1"/>
</dbReference>
<dbReference type="InterPro" id="IPR007889">
    <property type="entry name" value="HTH_Psq"/>
</dbReference>
<dbReference type="PROSITE" id="PS51253">
    <property type="entry name" value="HTH_CENPB"/>
    <property type="match status" value="1"/>
</dbReference>
<keyword evidence="2" id="KW-0238">DNA-binding</keyword>
<accession>A0A3S3NYY4</accession>
<feature type="compositionally biased region" description="Low complexity" evidence="4">
    <location>
        <begin position="196"/>
        <end position="207"/>
    </location>
</feature>
<evidence type="ECO:0000313" key="9">
    <source>
        <dbReference type="EMBL" id="RWS03240.1"/>
    </source>
</evidence>